<protein>
    <submittedName>
        <fullName evidence="1">Uncharacterized protein</fullName>
    </submittedName>
</protein>
<name>A0ABP1Q2M5_9HEXA</name>
<accession>A0ABP1Q2M5</accession>
<dbReference type="Proteomes" id="UP001642540">
    <property type="component" value="Unassembled WGS sequence"/>
</dbReference>
<evidence type="ECO:0000313" key="2">
    <source>
        <dbReference type="Proteomes" id="UP001642540"/>
    </source>
</evidence>
<dbReference type="EMBL" id="CAXLJM020000019">
    <property type="protein sequence ID" value="CAL8084979.1"/>
    <property type="molecule type" value="Genomic_DNA"/>
</dbReference>
<organism evidence="1 2">
    <name type="scientific">Orchesella dallaii</name>
    <dbReference type="NCBI Taxonomy" id="48710"/>
    <lineage>
        <taxon>Eukaryota</taxon>
        <taxon>Metazoa</taxon>
        <taxon>Ecdysozoa</taxon>
        <taxon>Arthropoda</taxon>
        <taxon>Hexapoda</taxon>
        <taxon>Collembola</taxon>
        <taxon>Entomobryomorpha</taxon>
        <taxon>Entomobryoidea</taxon>
        <taxon>Orchesellidae</taxon>
        <taxon>Orchesellinae</taxon>
        <taxon>Orchesella</taxon>
    </lineage>
</organism>
<proteinExistence type="predicted"/>
<gene>
    <name evidence="1" type="ORF">ODALV1_LOCUS5966</name>
</gene>
<keyword evidence="2" id="KW-1185">Reference proteome</keyword>
<sequence length="495" mass="54065">MGVVDLEQYDNTAINNVEMRCCRPPPLMESCNATEKKVLVGSCDNTHNENPGTCEFVSNIGYVITASPEDKVLKTFGSLGVDIEGEVEKYGKQLMPCSGPDCLYTWEAAPTEVWSIMSEEPRVIKIRGNAKVDLYQVIGECSFLQIRSNRYIINRNKQGNKTTEVWDVGGDQVKISGRSFGGSSLVSCLYHGKPTGSYVSDPDAGKDGKVIAVSASSSTKSSFFATSMFQWTNCAEGYHIVGIREKGKGFLCMDPITGSWENIGTPDESAEISRCENGAAVVGIQLKDPNGGFNLLCSYGAPLSNTDELTGEDVEEGQYCGKHMAACGIGVSDDETSFKIKCCDVEPPMDTCEPGETRHFVKNCENSNTIAEKCDLSAGIGVNLRNMDDYANQTCFYSSVGYDEITKRIPILKQKLEDYYSNSSCANCLYPWDNSKAVMWIKVSIGSHEINMNPSESAKVYQIVGTCGNLQVKTDGFIKVLQGTTGDEMEQLVFV</sequence>
<reference evidence="1 2" key="1">
    <citation type="submission" date="2024-08" db="EMBL/GenBank/DDBJ databases">
        <authorList>
            <person name="Cucini C."/>
            <person name="Frati F."/>
        </authorList>
    </citation>
    <scope>NUCLEOTIDE SEQUENCE [LARGE SCALE GENOMIC DNA]</scope>
</reference>
<comment type="caution">
    <text evidence="1">The sequence shown here is derived from an EMBL/GenBank/DDBJ whole genome shotgun (WGS) entry which is preliminary data.</text>
</comment>
<evidence type="ECO:0000313" key="1">
    <source>
        <dbReference type="EMBL" id="CAL8084979.1"/>
    </source>
</evidence>